<protein>
    <submittedName>
        <fullName evidence="1">Uncharacterized protein</fullName>
    </submittedName>
</protein>
<sequence length="30" mass="3459">MRAVRTSLCLAGSPLEREYQLFWAWCWAGG</sequence>
<name>A0AAD9Y0M5_COLKA</name>
<comment type="caution">
    <text evidence="1">The sequence shown here is derived from an EMBL/GenBank/DDBJ whole genome shotgun (WGS) entry which is preliminary data.</text>
</comment>
<dbReference type="EMBL" id="VYYT01000543">
    <property type="protein sequence ID" value="KAK2732570.1"/>
    <property type="molecule type" value="Genomic_DNA"/>
</dbReference>
<evidence type="ECO:0000313" key="1">
    <source>
        <dbReference type="EMBL" id="KAK2732570.1"/>
    </source>
</evidence>
<dbReference type="AlphaFoldDB" id="A0AAD9Y0M5"/>
<keyword evidence="2" id="KW-1185">Reference proteome</keyword>
<evidence type="ECO:0000313" key="2">
    <source>
        <dbReference type="Proteomes" id="UP001281614"/>
    </source>
</evidence>
<gene>
    <name evidence="1" type="ORF">CKAH01_08668</name>
</gene>
<reference evidence="1" key="1">
    <citation type="submission" date="2023-02" db="EMBL/GenBank/DDBJ databases">
        <title>Colletotrichum kahawae CIFC_Que2 genome sequencing and assembly.</title>
        <authorList>
            <person name="Baroncelli R."/>
        </authorList>
    </citation>
    <scope>NUCLEOTIDE SEQUENCE</scope>
    <source>
        <strain evidence="1">CIFC_Que2</strain>
    </source>
</reference>
<proteinExistence type="predicted"/>
<accession>A0AAD9Y0M5</accession>
<organism evidence="1 2">
    <name type="scientific">Colletotrichum kahawae</name>
    <name type="common">Coffee berry disease fungus</name>
    <dbReference type="NCBI Taxonomy" id="34407"/>
    <lineage>
        <taxon>Eukaryota</taxon>
        <taxon>Fungi</taxon>
        <taxon>Dikarya</taxon>
        <taxon>Ascomycota</taxon>
        <taxon>Pezizomycotina</taxon>
        <taxon>Sordariomycetes</taxon>
        <taxon>Hypocreomycetidae</taxon>
        <taxon>Glomerellales</taxon>
        <taxon>Glomerellaceae</taxon>
        <taxon>Colletotrichum</taxon>
        <taxon>Colletotrichum gloeosporioides species complex</taxon>
    </lineage>
</organism>
<dbReference type="Proteomes" id="UP001281614">
    <property type="component" value="Unassembled WGS sequence"/>
</dbReference>